<comment type="subcellular location">
    <subcellularLocation>
        <location evidence="4">Plastid</location>
        <location evidence="4">Chloroplast</location>
    </subcellularLocation>
</comment>
<keyword evidence="12" id="KW-0456">Lyase</keyword>
<keyword evidence="11" id="KW-0057">Aromatic amino acid biosynthesis</keyword>
<dbReference type="Gene3D" id="1.20.1090.10">
    <property type="entry name" value="Dehydroquinate synthase-like - alpha domain"/>
    <property type="match status" value="1"/>
</dbReference>
<keyword evidence="19" id="KW-1185">Reference proteome</keyword>
<keyword evidence="10" id="KW-0520">NAD</keyword>
<dbReference type="GO" id="GO:0003856">
    <property type="term" value="F:3-dehydroquinate synthase activity"/>
    <property type="evidence" value="ECO:0007669"/>
    <property type="project" value="UniProtKB-EC"/>
</dbReference>
<dbReference type="EMBL" id="CAJGYO010000004">
    <property type="protein sequence ID" value="CAD6224020.1"/>
    <property type="molecule type" value="Genomic_DNA"/>
</dbReference>
<organism evidence="18 19">
    <name type="scientific">Miscanthus lutarioriparius</name>
    <dbReference type="NCBI Taxonomy" id="422564"/>
    <lineage>
        <taxon>Eukaryota</taxon>
        <taxon>Viridiplantae</taxon>
        <taxon>Streptophyta</taxon>
        <taxon>Embryophyta</taxon>
        <taxon>Tracheophyta</taxon>
        <taxon>Spermatophyta</taxon>
        <taxon>Magnoliopsida</taxon>
        <taxon>Liliopsida</taxon>
        <taxon>Poales</taxon>
        <taxon>Poaceae</taxon>
        <taxon>PACMAD clade</taxon>
        <taxon>Panicoideae</taxon>
        <taxon>Andropogonodae</taxon>
        <taxon>Andropogoneae</taxon>
        <taxon>Saccharinae</taxon>
        <taxon>Miscanthus</taxon>
    </lineage>
</organism>
<dbReference type="Pfam" id="PF24621">
    <property type="entry name" value="DHQS_C"/>
    <property type="match status" value="1"/>
</dbReference>
<dbReference type="PANTHER" id="PTHR43622">
    <property type="entry name" value="3-DEHYDROQUINATE SYNTHASE"/>
    <property type="match status" value="1"/>
</dbReference>
<evidence type="ECO:0000256" key="10">
    <source>
        <dbReference type="ARBA" id="ARBA00023027"/>
    </source>
</evidence>
<comment type="cofactor">
    <cofactor evidence="2">
        <name>NAD(+)</name>
        <dbReference type="ChEBI" id="CHEBI:57540"/>
    </cofactor>
</comment>
<evidence type="ECO:0000256" key="1">
    <source>
        <dbReference type="ARBA" id="ARBA00001393"/>
    </source>
</evidence>
<evidence type="ECO:0000259" key="17">
    <source>
        <dbReference type="SMART" id="SM00835"/>
    </source>
</evidence>
<dbReference type="SUPFAM" id="SSF51182">
    <property type="entry name" value="RmlC-like cupins"/>
    <property type="match status" value="1"/>
</dbReference>
<evidence type="ECO:0000256" key="9">
    <source>
        <dbReference type="ARBA" id="ARBA00022723"/>
    </source>
</evidence>
<comment type="function">
    <text evidence="13">Catalyzes the second step in the shikimate pathway.</text>
</comment>
<sequence length="589" mass="65502">MQPPAESRVSTVVDVDLGDRSYPIYIGAGLLDEPDLLQRHVHGKRVLVVTNATVAPLYLEKVTWALTHNNPNVSVESVILPDGEKYKDMDTLMKVFDKAVKSRFDRRCTFVALGGGVIGDMCGFAAAAFLRGVNFIQIPTTLMAQVDSSVGGKTGINHPLGKNLIGAFYQPQCVLIDTDTLNTLPDRELASGIAEVVKYGLIRDAPFFEWQEKNMPKLLAREPNALAYAIKRSCENKAEVVAQDEKESGLRATLNLGHTFGHAIETGLGYGAWLHGEAVAAGTVMAADMSYRLGWIDESLKNRVVDILKQAKLPIAPPEAMTVEKFKNIMAVDKKVADGLLRLILLKGPLGHGHGGHKSWRCARRCEDSPWHQRARCVEQCREEEREKQQEERGGRHEHEHDRRGDRRGEGSSGDEREQEQGRRPYVFDRRSFRRVVRSEQGSVRALQPFHEASKLLRGIRNYRVAVLEANPRSFVVPSHTDAHCICYVVQGEGVVTTIENGERRSYTIKEGHIFVAPAGAITYLANTDGRKKLVIAKILHTISVPGEFQFFFGPGGRNPESFLSSFSKSIQRAAYKVCSTHDIHVLHV</sequence>
<dbReference type="PANTHER" id="PTHR43622:SF7">
    <property type="entry name" value="3-DEHYDROQUINATE SYNTHASE, CHLOROPLASTIC"/>
    <property type="match status" value="1"/>
</dbReference>
<dbReference type="InterPro" id="IPR056179">
    <property type="entry name" value="DHQS_C"/>
</dbReference>
<dbReference type="GO" id="GO:0008652">
    <property type="term" value="P:amino acid biosynthetic process"/>
    <property type="evidence" value="ECO:0007669"/>
    <property type="project" value="UniProtKB-KW"/>
</dbReference>
<keyword evidence="16" id="KW-0812">Transmembrane</keyword>
<evidence type="ECO:0000313" key="19">
    <source>
        <dbReference type="Proteomes" id="UP000604825"/>
    </source>
</evidence>
<dbReference type="Proteomes" id="UP000604825">
    <property type="component" value="Unassembled WGS sequence"/>
</dbReference>
<dbReference type="SMART" id="SM00835">
    <property type="entry name" value="Cupin_1"/>
    <property type="match status" value="1"/>
</dbReference>
<comment type="catalytic activity">
    <reaction evidence="1">
        <text>7-phospho-2-dehydro-3-deoxy-D-arabino-heptonate = 3-dehydroquinate + phosphate</text>
        <dbReference type="Rhea" id="RHEA:21968"/>
        <dbReference type="ChEBI" id="CHEBI:32364"/>
        <dbReference type="ChEBI" id="CHEBI:43474"/>
        <dbReference type="ChEBI" id="CHEBI:58394"/>
        <dbReference type="EC" id="4.2.3.4"/>
    </reaction>
</comment>
<dbReference type="GO" id="GO:0009423">
    <property type="term" value="P:chorismate biosynthetic process"/>
    <property type="evidence" value="ECO:0007669"/>
    <property type="project" value="UniProtKB-ARBA"/>
</dbReference>
<evidence type="ECO:0000256" key="4">
    <source>
        <dbReference type="ARBA" id="ARBA00004229"/>
    </source>
</evidence>
<dbReference type="InterPro" id="IPR030960">
    <property type="entry name" value="DHQS/DOIS_N"/>
</dbReference>
<accession>A0A811NLA9</accession>
<dbReference type="NCBIfam" id="TIGR01357">
    <property type="entry name" value="aroB"/>
    <property type="match status" value="1"/>
</dbReference>
<feature type="transmembrane region" description="Helical" evidence="16">
    <location>
        <begin position="108"/>
        <end position="130"/>
    </location>
</feature>
<comment type="similarity">
    <text evidence="6">Belongs to the sugar phosphate cyclases superfamily. Dehydroquinate synthase family.</text>
</comment>
<dbReference type="InterPro" id="IPR014710">
    <property type="entry name" value="RmlC-like_jellyroll"/>
</dbReference>
<dbReference type="InterPro" id="IPR006045">
    <property type="entry name" value="Cupin_1"/>
</dbReference>
<keyword evidence="9" id="KW-0479">Metal-binding</keyword>
<evidence type="ECO:0000256" key="2">
    <source>
        <dbReference type="ARBA" id="ARBA00001911"/>
    </source>
</evidence>
<dbReference type="AlphaFoldDB" id="A0A811NLA9"/>
<evidence type="ECO:0000256" key="7">
    <source>
        <dbReference type="ARBA" id="ARBA00013031"/>
    </source>
</evidence>
<feature type="domain" description="Cupin type-1" evidence="17">
    <location>
        <begin position="426"/>
        <end position="585"/>
    </location>
</feature>
<dbReference type="InterPro" id="IPR016037">
    <property type="entry name" value="DHQ_synth_AroB"/>
</dbReference>
<evidence type="ECO:0000256" key="6">
    <source>
        <dbReference type="ARBA" id="ARBA00005412"/>
    </source>
</evidence>
<dbReference type="Gene3D" id="2.60.120.10">
    <property type="entry name" value="Jelly Rolls"/>
    <property type="match status" value="1"/>
</dbReference>
<dbReference type="InterPro" id="IPR050071">
    <property type="entry name" value="Dehydroquinate_synthase"/>
</dbReference>
<dbReference type="InterPro" id="IPR011051">
    <property type="entry name" value="RmlC_Cupin_sf"/>
</dbReference>
<comment type="caution">
    <text evidence="18">The sequence shown here is derived from an EMBL/GenBank/DDBJ whole genome shotgun (WGS) entry which is preliminary data.</text>
</comment>
<evidence type="ECO:0000256" key="14">
    <source>
        <dbReference type="ARBA" id="ARBA00068623"/>
    </source>
</evidence>
<feature type="region of interest" description="Disordered" evidence="15">
    <location>
        <begin position="388"/>
        <end position="424"/>
    </location>
</feature>
<protein>
    <recommendedName>
        <fullName evidence="14">3-dehydroquinate synthase, chloroplastic</fullName>
        <ecNumber evidence="7">4.2.3.4</ecNumber>
    </recommendedName>
</protein>
<dbReference type="SUPFAM" id="SSF56796">
    <property type="entry name" value="Dehydroquinate synthase-like"/>
    <property type="match status" value="1"/>
</dbReference>
<evidence type="ECO:0000256" key="12">
    <source>
        <dbReference type="ARBA" id="ARBA00023239"/>
    </source>
</evidence>
<evidence type="ECO:0000256" key="15">
    <source>
        <dbReference type="SAM" id="MobiDB-lite"/>
    </source>
</evidence>
<keyword evidence="16" id="KW-0472">Membrane</keyword>
<dbReference type="OrthoDB" id="197068at2759"/>
<dbReference type="Pfam" id="PF01761">
    <property type="entry name" value="DHQ_synthase"/>
    <property type="match status" value="1"/>
</dbReference>
<evidence type="ECO:0000256" key="8">
    <source>
        <dbReference type="ARBA" id="ARBA00022605"/>
    </source>
</evidence>
<dbReference type="GO" id="GO:0009507">
    <property type="term" value="C:chloroplast"/>
    <property type="evidence" value="ECO:0007669"/>
    <property type="project" value="UniProtKB-SubCell"/>
</dbReference>
<evidence type="ECO:0000256" key="3">
    <source>
        <dbReference type="ARBA" id="ARBA00001968"/>
    </source>
</evidence>
<reference evidence="18" key="1">
    <citation type="submission" date="2020-10" db="EMBL/GenBank/DDBJ databases">
        <authorList>
            <person name="Han B."/>
            <person name="Lu T."/>
            <person name="Zhao Q."/>
            <person name="Huang X."/>
            <person name="Zhao Y."/>
        </authorList>
    </citation>
    <scope>NUCLEOTIDE SEQUENCE</scope>
</reference>
<dbReference type="GO" id="GO:0046872">
    <property type="term" value="F:metal ion binding"/>
    <property type="evidence" value="ECO:0007669"/>
    <property type="project" value="UniProtKB-KW"/>
</dbReference>
<gene>
    <name evidence="18" type="ORF">NCGR_LOCUS16373</name>
</gene>
<evidence type="ECO:0000256" key="13">
    <source>
        <dbReference type="ARBA" id="ARBA00056090"/>
    </source>
</evidence>
<dbReference type="Pfam" id="PF00190">
    <property type="entry name" value="Cupin_1"/>
    <property type="match status" value="1"/>
</dbReference>
<proteinExistence type="inferred from homology"/>
<keyword evidence="16" id="KW-1133">Transmembrane helix</keyword>
<evidence type="ECO:0000313" key="18">
    <source>
        <dbReference type="EMBL" id="CAD6224020.1"/>
    </source>
</evidence>
<dbReference type="FunFam" id="1.20.1090.10:FF:000002">
    <property type="entry name" value="3-dehydroquinate synthase"/>
    <property type="match status" value="1"/>
</dbReference>
<dbReference type="HAMAP" id="MF_00110">
    <property type="entry name" value="DHQ_synthase"/>
    <property type="match status" value="1"/>
</dbReference>
<dbReference type="EC" id="4.2.3.4" evidence="7"/>
<dbReference type="GO" id="GO:0009073">
    <property type="term" value="P:aromatic amino acid family biosynthetic process"/>
    <property type="evidence" value="ECO:0007669"/>
    <property type="project" value="UniProtKB-KW"/>
</dbReference>
<keyword evidence="8" id="KW-0028">Amino-acid biosynthesis</keyword>
<evidence type="ECO:0000256" key="11">
    <source>
        <dbReference type="ARBA" id="ARBA00023141"/>
    </source>
</evidence>
<name>A0A811NLA9_9POAL</name>
<evidence type="ECO:0000256" key="16">
    <source>
        <dbReference type="SAM" id="Phobius"/>
    </source>
</evidence>
<comment type="cofactor">
    <cofactor evidence="3">
        <name>a divalent metal cation</name>
        <dbReference type="ChEBI" id="CHEBI:60240"/>
    </cofactor>
</comment>
<dbReference type="CDD" id="cd08195">
    <property type="entry name" value="DHQS"/>
    <property type="match status" value="1"/>
</dbReference>
<comment type="pathway">
    <text evidence="5">Metabolic intermediate biosynthesis; chorismate biosynthesis; chorismate from D-erythrose 4-phosphate and phosphoenolpyruvate: step 2/7.</text>
</comment>
<evidence type="ECO:0000256" key="5">
    <source>
        <dbReference type="ARBA" id="ARBA00004661"/>
    </source>
</evidence>
<dbReference type="CDD" id="cd02244">
    <property type="entry name" value="cupin_7S_vicilin-like_N"/>
    <property type="match status" value="1"/>
</dbReference>
<dbReference type="Gene3D" id="3.40.50.1970">
    <property type="match status" value="1"/>
</dbReference>
<dbReference type="FunFam" id="3.40.50.1970:FF:000001">
    <property type="entry name" value="3-dehydroquinate synthase"/>
    <property type="match status" value="1"/>
</dbReference>